<dbReference type="AlphaFoldDB" id="A0AAD7KAJ6"/>
<comment type="caution">
    <text evidence="1">The sequence shown here is derived from an EMBL/GenBank/DDBJ whole genome shotgun (WGS) entry which is preliminary data.</text>
</comment>
<evidence type="ECO:0000313" key="2">
    <source>
        <dbReference type="Proteomes" id="UP001215280"/>
    </source>
</evidence>
<accession>A0AAD7KAJ6</accession>
<reference evidence="1" key="1">
    <citation type="submission" date="2023-03" db="EMBL/GenBank/DDBJ databases">
        <title>Massive genome expansion in bonnet fungi (Mycena s.s.) driven by repeated elements and novel gene families across ecological guilds.</title>
        <authorList>
            <consortium name="Lawrence Berkeley National Laboratory"/>
            <person name="Harder C.B."/>
            <person name="Miyauchi S."/>
            <person name="Viragh M."/>
            <person name="Kuo A."/>
            <person name="Thoen E."/>
            <person name="Andreopoulos B."/>
            <person name="Lu D."/>
            <person name="Skrede I."/>
            <person name="Drula E."/>
            <person name="Henrissat B."/>
            <person name="Morin E."/>
            <person name="Kohler A."/>
            <person name="Barry K."/>
            <person name="LaButti K."/>
            <person name="Morin E."/>
            <person name="Salamov A."/>
            <person name="Lipzen A."/>
            <person name="Mereny Z."/>
            <person name="Hegedus B."/>
            <person name="Baldrian P."/>
            <person name="Stursova M."/>
            <person name="Weitz H."/>
            <person name="Taylor A."/>
            <person name="Grigoriev I.V."/>
            <person name="Nagy L.G."/>
            <person name="Martin F."/>
            <person name="Kauserud H."/>
        </authorList>
    </citation>
    <scope>NUCLEOTIDE SEQUENCE</scope>
    <source>
        <strain evidence="1">CBHHK188m</strain>
    </source>
</reference>
<protein>
    <submittedName>
        <fullName evidence="1">Uncharacterized protein</fullName>
    </submittedName>
</protein>
<proteinExistence type="predicted"/>
<organism evidence="1 2">
    <name type="scientific">Mycena maculata</name>
    <dbReference type="NCBI Taxonomy" id="230809"/>
    <lineage>
        <taxon>Eukaryota</taxon>
        <taxon>Fungi</taxon>
        <taxon>Dikarya</taxon>
        <taxon>Basidiomycota</taxon>
        <taxon>Agaricomycotina</taxon>
        <taxon>Agaricomycetes</taxon>
        <taxon>Agaricomycetidae</taxon>
        <taxon>Agaricales</taxon>
        <taxon>Marasmiineae</taxon>
        <taxon>Mycenaceae</taxon>
        <taxon>Mycena</taxon>
    </lineage>
</organism>
<name>A0AAD7KAJ6_9AGAR</name>
<keyword evidence="2" id="KW-1185">Reference proteome</keyword>
<evidence type="ECO:0000313" key="1">
    <source>
        <dbReference type="EMBL" id="KAJ7781789.1"/>
    </source>
</evidence>
<dbReference type="EMBL" id="JARJLG010000004">
    <property type="protein sequence ID" value="KAJ7781789.1"/>
    <property type="molecule type" value="Genomic_DNA"/>
</dbReference>
<dbReference type="Proteomes" id="UP001215280">
    <property type="component" value="Unassembled WGS sequence"/>
</dbReference>
<sequence>MAATGVVAAGEGHRTLSWIWYSAVATENDSKLHEALQVEWLKPYSRAKRWREDLVTVEEEMRRTIEFGHFAERQWRERADARTSMLDEREKEVSLEVLEGVRAYALEHADQERRTCEALEKDWAPLWAKAALYLQGEESGDLQRVVVEVDLDQMCWVEAQQYEQEEVENDMYQ</sequence>
<gene>
    <name evidence="1" type="ORF">DFH07DRAFT_949486</name>
</gene>